<accession>A0A0H2R795</accession>
<dbReference type="Gene3D" id="3.80.10.10">
    <property type="entry name" value="Ribonuclease Inhibitor"/>
    <property type="match status" value="1"/>
</dbReference>
<dbReference type="OrthoDB" id="3157147at2759"/>
<evidence type="ECO:0000259" key="1">
    <source>
        <dbReference type="Pfam" id="PF12937"/>
    </source>
</evidence>
<protein>
    <recommendedName>
        <fullName evidence="1">F-box domain-containing protein</fullName>
    </recommendedName>
</protein>
<dbReference type="Gene3D" id="1.20.1280.50">
    <property type="match status" value="1"/>
</dbReference>
<organism evidence="2 3">
    <name type="scientific">Schizopora paradoxa</name>
    <dbReference type="NCBI Taxonomy" id="27342"/>
    <lineage>
        <taxon>Eukaryota</taxon>
        <taxon>Fungi</taxon>
        <taxon>Dikarya</taxon>
        <taxon>Basidiomycota</taxon>
        <taxon>Agaricomycotina</taxon>
        <taxon>Agaricomycetes</taxon>
        <taxon>Hymenochaetales</taxon>
        <taxon>Schizoporaceae</taxon>
        <taxon>Schizopora</taxon>
    </lineage>
</organism>
<sequence length="497" mass="57433">MKDTKKTLSKLSKSLDETLQAVTKATIKDCQAADFACLPDDVLVHIFEMYIDDCVMQDYGLFYIPPENSPQVLSSVCKRFREIVHHIPNLWRHISLLYPKELLRLHKERCANPSVHILPARDILHTRVETLDVIHPYKQWRELHLHFVNEDHAHHYFERLKPLVKGPFHSLEYLSISNNLSEDTEIEGEYDTSIYLDEEHMSFVSSWQMPKLTHLELRNSMPFMPLQCGNVTRLSIRLSDLYEDDCLELSDFQDLFGWMPKIESLLIHFDTDVTFNTEDTPQTSDLTASLPRLTHLDLGIEGDTPDDTIIHFMTLIDTRRLTRLALKLRSGNLNTHSEGQGEAVFEMWVDTLFLKASPGDSAPFTRVEEFTLDAVDLPGSSPSFELIFTSLPNVRDISLKIPRNSNFRITRQWMEGGAFQHLRSLHVEVFMVKNSWEHESPVGCHPLLYSGFDVLSNGCYCGDLEEMEVRNRVPCFSAKEKARLQNLFGERLHWVDC</sequence>
<name>A0A0H2R795_9AGAM</name>
<keyword evidence="3" id="KW-1185">Reference proteome</keyword>
<evidence type="ECO:0000313" key="3">
    <source>
        <dbReference type="Proteomes" id="UP000053477"/>
    </source>
</evidence>
<dbReference type="InterPro" id="IPR001810">
    <property type="entry name" value="F-box_dom"/>
</dbReference>
<dbReference type="InParanoid" id="A0A0H2R795"/>
<gene>
    <name evidence="2" type="ORF">SCHPADRAFT_945058</name>
</gene>
<dbReference type="Proteomes" id="UP000053477">
    <property type="component" value="Unassembled WGS sequence"/>
</dbReference>
<feature type="domain" description="F-box" evidence="1">
    <location>
        <begin position="36"/>
        <end position="96"/>
    </location>
</feature>
<dbReference type="SUPFAM" id="SSF52047">
    <property type="entry name" value="RNI-like"/>
    <property type="match status" value="1"/>
</dbReference>
<dbReference type="AlphaFoldDB" id="A0A0H2R795"/>
<dbReference type="EMBL" id="KQ086124">
    <property type="protein sequence ID" value="KLO07719.1"/>
    <property type="molecule type" value="Genomic_DNA"/>
</dbReference>
<evidence type="ECO:0000313" key="2">
    <source>
        <dbReference type="EMBL" id="KLO07719.1"/>
    </source>
</evidence>
<reference evidence="2 3" key="1">
    <citation type="submission" date="2015-04" db="EMBL/GenBank/DDBJ databases">
        <title>Complete genome sequence of Schizopora paradoxa KUC8140, a cosmopolitan wood degrader in East Asia.</title>
        <authorList>
            <consortium name="DOE Joint Genome Institute"/>
            <person name="Min B."/>
            <person name="Park H."/>
            <person name="Jang Y."/>
            <person name="Kim J.-J."/>
            <person name="Kim K.H."/>
            <person name="Pangilinan J."/>
            <person name="Lipzen A."/>
            <person name="Riley R."/>
            <person name="Grigoriev I.V."/>
            <person name="Spatafora J.W."/>
            <person name="Choi I.-G."/>
        </authorList>
    </citation>
    <scope>NUCLEOTIDE SEQUENCE [LARGE SCALE GENOMIC DNA]</scope>
    <source>
        <strain evidence="2 3">KUC8140</strain>
    </source>
</reference>
<proteinExistence type="predicted"/>
<dbReference type="InterPro" id="IPR032675">
    <property type="entry name" value="LRR_dom_sf"/>
</dbReference>
<dbReference type="Pfam" id="PF12937">
    <property type="entry name" value="F-box-like"/>
    <property type="match status" value="1"/>
</dbReference>